<evidence type="ECO:0008006" key="3">
    <source>
        <dbReference type="Google" id="ProtNLM"/>
    </source>
</evidence>
<evidence type="ECO:0000313" key="1">
    <source>
        <dbReference type="EMBL" id="OOF44776.1"/>
    </source>
</evidence>
<dbReference type="Pfam" id="PF10008">
    <property type="entry name" value="DUF2251"/>
    <property type="match status" value="1"/>
</dbReference>
<dbReference type="PIRSF" id="PIRSF007050">
    <property type="entry name" value="UPC007050"/>
    <property type="match status" value="1"/>
</dbReference>
<dbReference type="AlphaFoldDB" id="A0A1V3IRP0"/>
<sequence>MLQLVLEDELFLGQPKQVGTHSTVYDHFAVMFEDDGETGYFYAMDMRQNGQPIVDVLHVYNVDSTSNHHEARKLEICWDESGYLALLLINGYPHAVFDFARLVGYNSNKYPQPNLMSLWTREELTNDKAEQWLGVKTIK</sequence>
<name>A0A1V3IRP0_9PAST</name>
<dbReference type="InterPro" id="IPR014449">
    <property type="entry name" value="UCP007050_HI0931"/>
</dbReference>
<dbReference type="RefSeq" id="WP_077414697.1">
    <property type="nucleotide sequence ID" value="NZ_MLHJ01000010.1"/>
</dbReference>
<reference evidence="1 2" key="1">
    <citation type="submission" date="2016-10" db="EMBL/GenBank/DDBJ databases">
        <title>Rodentibacter gen. nov. and new species.</title>
        <authorList>
            <person name="Christensen H."/>
        </authorList>
    </citation>
    <scope>NUCLEOTIDE SEQUENCE [LARGE SCALE GENOMIC DNA]</scope>
    <source>
        <strain evidence="1 2">CCUG17206</strain>
    </source>
</reference>
<keyword evidence="2" id="KW-1185">Reference proteome</keyword>
<protein>
    <recommendedName>
        <fullName evidence="3">DUF2251 domain-containing protein</fullName>
    </recommendedName>
</protein>
<dbReference type="STRING" id="1908260.BKK50_01610"/>
<accession>A0A1V3IRP0</accession>
<organism evidence="1 2">
    <name type="scientific">Rodentibacter rarus</name>
    <dbReference type="NCBI Taxonomy" id="1908260"/>
    <lineage>
        <taxon>Bacteria</taxon>
        <taxon>Pseudomonadati</taxon>
        <taxon>Pseudomonadota</taxon>
        <taxon>Gammaproteobacteria</taxon>
        <taxon>Pasteurellales</taxon>
        <taxon>Pasteurellaceae</taxon>
        <taxon>Rodentibacter</taxon>
    </lineage>
</organism>
<evidence type="ECO:0000313" key="2">
    <source>
        <dbReference type="Proteomes" id="UP000189433"/>
    </source>
</evidence>
<gene>
    <name evidence="1" type="ORF">BKK50_01610</name>
</gene>
<dbReference type="EMBL" id="MLHJ01000010">
    <property type="protein sequence ID" value="OOF44776.1"/>
    <property type="molecule type" value="Genomic_DNA"/>
</dbReference>
<dbReference type="OrthoDB" id="5679620at2"/>
<proteinExistence type="predicted"/>
<comment type="caution">
    <text evidence="1">The sequence shown here is derived from an EMBL/GenBank/DDBJ whole genome shotgun (WGS) entry which is preliminary data.</text>
</comment>
<dbReference type="Proteomes" id="UP000189433">
    <property type="component" value="Unassembled WGS sequence"/>
</dbReference>